<proteinExistence type="predicted"/>
<sequence>MAKNKNQKQPAKQQPRPGGQDMPKGSTETSDDRPTQSPSPLDMAHKSKSKRFGHN</sequence>
<dbReference type="EMBL" id="BAAABV010000010">
    <property type="protein sequence ID" value="GAA0277453.1"/>
    <property type="molecule type" value="Genomic_DNA"/>
</dbReference>
<name>A0ABN0V650_9ACTN</name>
<evidence type="ECO:0000313" key="2">
    <source>
        <dbReference type="EMBL" id="GAA0277453.1"/>
    </source>
</evidence>
<feature type="compositionally biased region" description="Low complexity" evidence="1">
    <location>
        <begin position="1"/>
        <end position="15"/>
    </location>
</feature>
<evidence type="ECO:0000313" key="3">
    <source>
        <dbReference type="Proteomes" id="UP001501867"/>
    </source>
</evidence>
<evidence type="ECO:0000256" key="1">
    <source>
        <dbReference type="SAM" id="MobiDB-lite"/>
    </source>
</evidence>
<protein>
    <recommendedName>
        <fullName evidence="4">Small acid-soluble spore protein P (Minor)</fullName>
    </recommendedName>
</protein>
<comment type="caution">
    <text evidence="2">The sequence shown here is derived from an EMBL/GenBank/DDBJ whole genome shotgun (WGS) entry which is preliminary data.</text>
</comment>
<reference evidence="2 3" key="1">
    <citation type="journal article" date="2019" name="Int. J. Syst. Evol. Microbiol.">
        <title>The Global Catalogue of Microorganisms (GCM) 10K type strain sequencing project: providing services to taxonomists for standard genome sequencing and annotation.</title>
        <authorList>
            <consortium name="The Broad Institute Genomics Platform"/>
            <consortium name="The Broad Institute Genome Sequencing Center for Infectious Disease"/>
            <person name="Wu L."/>
            <person name="Ma J."/>
        </authorList>
    </citation>
    <scope>NUCLEOTIDE SEQUENCE [LARGE SCALE GENOMIC DNA]</scope>
    <source>
        <strain evidence="2 3">JCM 4505</strain>
    </source>
</reference>
<feature type="compositionally biased region" description="Basic residues" evidence="1">
    <location>
        <begin position="46"/>
        <end position="55"/>
    </location>
</feature>
<gene>
    <name evidence="2" type="ORF">GCM10010302_13920</name>
</gene>
<evidence type="ECO:0008006" key="4">
    <source>
        <dbReference type="Google" id="ProtNLM"/>
    </source>
</evidence>
<dbReference type="Proteomes" id="UP001501867">
    <property type="component" value="Unassembled WGS sequence"/>
</dbReference>
<organism evidence="2 3">
    <name type="scientific">Streptomyces polychromogenes</name>
    <dbReference type="NCBI Taxonomy" id="67342"/>
    <lineage>
        <taxon>Bacteria</taxon>
        <taxon>Bacillati</taxon>
        <taxon>Actinomycetota</taxon>
        <taxon>Actinomycetes</taxon>
        <taxon>Kitasatosporales</taxon>
        <taxon>Streptomycetaceae</taxon>
        <taxon>Streptomyces</taxon>
    </lineage>
</organism>
<accession>A0ABN0V650</accession>
<feature type="region of interest" description="Disordered" evidence="1">
    <location>
        <begin position="1"/>
        <end position="55"/>
    </location>
</feature>
<keyword evidence="3" id="KW-1185">Reference proteome</keyword>
<dbReference type="RefSeq" id="WP_344154051.1">
    <property type="nucleotide sequence ID" value="NZ_BAAABV010000010.1"/>
</dbReference>